<reference evidence="2 3" key="1">
    <citation type="submission" date="2021-01" db="EMBL/GenBank/DDBJ databases">
        <title>Tumebacillus sp. strain ITR2 16S ribosomal RNA gene Genome sequencing and assembly.</title>
        <authorList>
            <person name="Kang M."/>
        </authorList>
    </citation>
    <scope>NUCLEOTIDE SEQUENCE [LARGE SCALE GENOMIC DNA]</scope>
    <source>
        <strain evidence="2 3">ITR2</strain>
    </source>
</reference>
<dbReference type="SUPFAM" id="SSF53681">
    <property type="entry name" value="Aspartate/glutamate racemase"/>
    <property type="match status" value="2"/>
</dbReference>
<organism evidence="2 3">
    <name type="scientific">Tumebacillus amylolyticus</name>
    <dbReference type="NCBI Taxonomy" id="2801339"/>
    <lineage>
        <taxon>Bacteria</taxon>
        <taxon>Bacillati</taxon>
        <taxon>Bacillota</taxon>
        <taxon>Bacilli</taxon>
        <taxon>Bacillales</taxon>
        <taxon>Alicyclobacillaceae</taxon>
        <taxon>Tumebacillus</taxon>
    </lineage>
</organism>
<dbReference type="PANTHER" id="PTHR21198:SF7">
    <property type="entry name" value="ASPARTATE-GLUTAMATE RACEMASE FAMILY"/>
    <property type="match status" value="1"/>
</dbReference>
<sequence>MKQKLVGVLGGMGPFASAEFVNTIYEHNLNLGMEQNKPRLVLCSDPSIPDRTTSIEAGENDAVTRKLISLWEQMQGMGIECLIIPCITSHYYVRHYPEAMQQQMVNLVTLTLGEVERGRSTYLLLATNGSYRTRLLEHERIVIPSVEDQRRIHDLAYTMKQHGSRPDLLVQTYEQVLELVRAYGTDGWISGCTEFHLLTRYVMREHAEVAERILDPLVLVAKKWPQLAAYK</sequence>
<name>A0ABS1J9Z2_9BACL</name>
<protein>
    <submittedName>
        <fullName evidence="2">Aspartate/glutamate racemase family protein</fullName>
    </submittedName>
</protein>
<evidence type="ECO:0000256" key="1">
    <source>
        <dbReference type="ARBA" id="ARBA00023235"/>
    </source>
</evidence>
<gene>
    <name evidence="2" type="ORF">JJB07_10580</name>
</gene>
<accession>A0ABS1J9Z2</accession>
<dbReference type="Gene3D" id="3.40.50.1860">
    <property type="match status" value="2"/>
</dbReference>
<proteinExistence type="predicted"/>
<dbReference type="InterPro" id="IPR015942">
    <property type="entry name" value="Asp/Glu/hydantoin_racemase"/>
</dbReference>
<comment type="caution">
    <text evidence="2">The sequence shown here is derived from an EMBL/GenBank/DDBJ whole genome shotgun (WGS) entry which is preliminary data.</text>
</comment>
<dbReference type="InterPro" id="IPR001920">
    <property type="entry name" value="Asp/Glu_race"/>
</dbReference>
<dbReference type="PANTHER" id="PTHR21198">
    <property type="entry name" value="GLUTAMATE RACEMASE"/>
    <property type="match status" value="1"/>
</dbReference>
<keyword evidence="3" id="KW-1185">Reference proteome</keyword>
<evidence type="ECO:0000313" key="3">
    <source>
        <dbReference type="Proteomes" id="UP000602284"/>
    </source>
</evidence>
<evidence type="ECO:0000313" key="2">
    <source>
        <dbReference type="EMBL" id="MBL0387096.1"/>
    </source>
</evidence>
<dbReference type="RefSeq" id="WP_201634768.1">
    <property type="nucleotide sequence ID" value="NZ_JAEQNB010000003.1"/>
</dbReference>
<keyword evidence="1" id="KW-0413">Isomerase</keyword>
<dbReference type="Proteomes" id="UP000602284">
    <property type="component" value="Unassembled WGS sequence"/>
</dbReference>
<dbReference type="Pfam" id="PF01177">
    <property type="entry name" value="Asp_Glu_race"/>
    <property type="match status" value="1"/>
</dbReference>
<dbReference type="EMBL" id="JAEQNB010000003">
    <property type="protein sequence ID" value="MBL0387096.1"/>
    <property type="molecule type" value="Genomic_DNA"/>
</dbReference>